<evidence type="ECO:0000313" key="3">
    <source>
        <dbReference type="EnsemblMetazoa" id="MDOA006810-PA"/>
    </source>
</evidence>
<reference evidence="3" key="1">
    <citation type="submission" date="2020-05" db="UniProtKB">
        <authorList>
            <consortium name="EnsemblMetazoa"/>
        </authorList>
    </citation>
    <scope>IDENTIFICATION</scope>
    <source>
        <strain evidence="3">Aabys</strain>
    </source>
</reference>
<sequence length="281" mass="31846">MLQLRSQLMSSCKGLAGTFAKRFAHVERKVKVNDLEINIVVSGKGDKSVLLMPGALGSAWTDFKPQIEHLPKLLPNYTVIAWDPPGYGKSIPPKRQWGLDFFNNDASCALDLMKTLGRPKFSIVGWSDGGITGLIAAGRYTDNVEKLIIWGAGAYLVPEEVEAFKNIRDVSKWSARMREPMEKVYGVDRFAELWGEWVDAATAFYTDRNGDFCKEEVEKIKAPTFILHGKKDPMIAAEHIPYLKERLKDVRYHEFPEGKHNIHLRYAEEFNKLVAGFLLEK</sequence>
<gene>
    <name evidence="3" type="primary">101896763</name>
</gene>
<name>A0A1I8MNH2_MUSDO</name>
<dbReference type="OrthoDB" id="19657at2759"/>
<dbReference type="InterPro" id="IPR000073">
    <property type="entry name" value="AB_hydrolase_1"/>
</dbReference>
<feature type="domain" description="AB hydrolase-1" evidence="1">
    <location>
        <begin position="48"/>
        <end position="156"/>
    </location>
</feature>
<dbReference type="STRING" id="7370.A0A1I8MNH2"/>
<accession>A0A1I8MNH2</accession>
<dbReference type="SUPFAM" id="SSF53474">
    <property type="entry name" value="alpha/beta-Hydrolases"/>
    <property type="match status" value="1"/>
</dbReference>
<dbReference type="AlphaFoldDB" id="A0A1I8MNH2"/>
<dbReference type="InterPro" id="IPR029058">
    <property type="entry name" value="AB_hydrolase_fold"/>
</dbReference>
<dbReference type="GO" id="GO:0017171">
    <property type="term" value="F:serine hydrolase activity"/>
    <property type="evidence" value="ECO:0007669"/>
    <property type="project" value="TreeGrafter"/>
</dbReference>
<evidence type="ECO:0000259" key="2">
    <source>
        <dbReference type="Pfam" id="PF01738"/>
    </source>
</evidence>
<dbReference type="EnsemblMetazoa" id="MDOA006810-RA">
    <property type="protein sequence ID" value="MDOA006810-PA"/>
    <property type="gene ID" value="MDOA006810"/>
</dbReference>
<dbReference type="RefSeq" id="XP_005184256.2">
    <property type="nucleotide sequence ID" value="XM_005184199.4"/>
</dbReference>
<dbReference type="Pfam" id="PF01738">
    <property type="entry name" value="DLH"/>
    <property type="match status" value="1"/>
</dbReference>
<proteinExistence type="predicted"/>
<protein>
    <submittedName>
        <fullName evidence="3">Uncharacterized protein</fullName>
    </submittedName>
</protein>
<dbReference type="KEGG" id="mde:101896763"/>
<organism evidence="3">
    <name type="scientific">Musca domestica</name>
    <name type="common">House fly</name>
    <dbReference type="NCBI Taxonomy" id="7370"/>
    <lineage>
        <taxon>Eukaryota</taxon>
        <taxon>Metazoa</taxon>
        <taxon>Ecdysozoa</taxon>
        <taxon>Arthropoda</taxon>
        <taxon>Hexapoda</taxon>
        <taxon>Insecta</taxon>
        <taxon>Pterygota</taxon>
        <taxon>Neoptera</taxon>
        <taxon>Endopterygota</taxon>
        <taxon>Diptera</taxon>
        <taxon>Brachycera</taxon>
        <taxon>Muscomorpha</taxon>
        <taxon>Muscoidea</taxon>
        <taxon>Muscidae</taxon>
        <taxon>Musca</taxon>
    </lineage>
</organism>
<dbReference type="VEuPathDB" id="VectorBase:MDOA006810"/>
<dbReference type="PANTHER" id="PTHR46331:SF2">
    <property type="entry name" value="VALACYCLOVIR HYDROLASE"/>
    <property type="match status" value="1"/>
</dbReference>
<dbReference type="Pfam" id="PF00561">
    <property type="entry name" value="Abhydrolase_1"/>
    <property type="match status" value="1"/>
</dbReference>
<evidence type="ECO:0000259" key="1">
    <source>
        <dbReference type="Pfam" id="PF00561"/>
    </source>
</evidence>
<dbReference type="Gene3D" id="3.40.50.1820">
    <property type="entry name" value="alpha/beta hydrolase"/>
    <property type="match status" value="1"/>
</dbReference>
<dbReference type="eggNOG" id="KOG2984">
    <property type="taxonomic scope" value="Eukaryota"/>
</dbReference>
<feature type="domain" description="Dienelactone hydrolase" evidence="2">
    <location>
        <begin position="196"/>
        <end position="260"/>
    </location>
</feature>
<dbReference type="InterPro" id="IPR002925">
    <property type="entry name" value="Dienelactn_hydro"/>
</dbReference>
<dbReference type="PANTHER" id="PTHR46331">
    <property type="entry name" value="VALACYCLOVIR HYDROLASE"/>
    <property type="match status" value="1"/>
</dbReference>
<dbReference type="VEuPathDB" id="VectorBase:MDOMA2_000282"/>